<comment type="caution">
    <text evidence="2">The sequence shown here is derived from an EMBL/GenBank/DDBJ whole genome shotgun (WGS) entry which is preliminary data.</text>
</comment>
<organism evidence="2 3">
    <name type="scientific">Ephemerocybe angulata</name>
    <dbReference type="NCBI Taxonomy" id="980116"/>
    <lineage>
        <taxon>Eukaryota</taxon>
        <taxon>Fungi</taxon>
        <taxon>Dikarya</taxon>
        <taxon>Basidiomycota</taxon>
        <taxon>Agaricomycotina</taxon>
        <taxon>Agaricomycetes</taxon>
        <taxon>Agaricomycetidae</taxon>
        <taxon>Agaricales</taxon>
        <taxon>Agaricineae</taxon>
        <taxon>Psathyrellaceae</taxon>
        <taxon>Ephemerocybe</taxon>
    </lineage>
</organism>
<evidence type="ECO:0000256" key="1">
    <source>
        <dbReference type="SAM" id="MobiDB-lite"/>
    </source>
</evidence>
<evidence type="ECO:0000313" key="3">
    <source>
        <dbReference type="Proteomes" id="UP000521943"/>
    </source>
</evidence>
<feature type="compositionally biased region" description="Gly residues" evidence="1">
    <location>
        <begin position="330"/>
        <end position="344"/>
    </location>
</feature>
<feature type="region of interest" description="Disordered" evidence="1">
    <location>
        <begin position="330"/>
        <end position="364"/>
    </location>
</feature>
<dbReference type="EMBL" id="JACGCI010000078">
    <property type="protein sequence ID" value="KAF6747726.1"/>
    <property type="molecule type" value="Genomic_DNA"/>
</dbReference>
<dbReference type="Proteomes" id="UP000521943">
    <property type="component" value="Unassembled WGS sequence"/>
</dbReference>
<keyword evidence="3" id="KW-1185">Reference proteome</keyword>
<reference evidence="2 3" key="1">
    <citation type="submission" date="2020-07" db="EMBL/GenBank/DDBJ databases">
        <title>Comparative genomics of pyrophilous fungi reveals a link between fire events and developmental genes.</title>
        <authorList>
            <consortium name="DOE Joint Genome Institute"/>
            <person name="Steindorff A.S."/>
            <person name="Carver A."/>
            <person name="Calhoun S."/>
            <person name="Stillman K."/>
            <person name="Liu H."/>
            <person name="Lipzen A."/>
            <person name="Pangilinan J."/>
            <person name="Labutti K."/>
            <person name="Bruns T.D."/>
            <person name="Grigoriev I.V."/>
        </authorList>
    </citation>
    <scope>NUCLEOTIDE SEQUENCE [LARGE SCALE GENOMIC DNA]</scope>
    <source>
        <strain evidence="2 3">CBS 144469</strain>
    </source>
</reference>
<feature type="region of interest" description="Disordered" evidence="1">
    <location>
        <begin position="55"/>
        <end position="91"/>
    </location>
</feature>
<name>A0A8H6M0F6_9AGAR</name>
<dbReference type="AlphaFoldDB" id="A0A8H6M0F6"/>
<gene>
    <name evidence="2" type="ORF">DFP72DRAFT_854119</name>
</gene>
<proteinExistence type="predicted"/>
<protein>
    <submittedName>
        <fullName evidence="2">Uncharacterized protein</fullName>
    </submittedName>
</protein>
<evidence type="ECO:0000313" key="2">
    <source>
        <dbReference type="EMBL" id="KAF6747726.1"/>
    </source>
</evidence>
<feature type="compositionally biased region" description="Polar residues" evidence="1">
    <location>
        <begin position="65"/>
        <end position="75"/>
    </location>
</feature>
<accession>A0A8H6M0F6</accession>
<sequence>MFVLIKSSPCPLLAVSLNQTLVVSLIVSGWTRSEIASPTSKHEVSKQREAMFTSAAADPVGSRELSFSESTQSRDSPPLAHRSHQPSIDVQKKEWPCPALPLDARLVTTSRSNFHPSTLDSSFSDAPGYSLSDDCKLSVLRKASLMEWAVALACAYRPSARYPYEHDFSASRILLAPLVHPACPVMTVARFAGGSVHDIDCDGAVVEKEGMETCRKSIRDVVQGGEGALGKWDWRRTCKAVEDESSGAGGSGSDAVFGVVGRPKSATVLNIEGRRWGTMHPLSRWEDRMQGSYTRCWERWRACGGRCSFRLDISFARAQRLRTRSGSLEGVGCGERDGGSGGIGQLPAGGTTMQGRLSSAEAKA</sequence>